<dbReference type="InterPro" id="IPR029062">
    <property type="entry name" value="Class_I_gatase-like"/>
</dbReference>
<dbReference type="AlphaFoldDB" id="A0A2V1DRF3"/>
<keyword evidence="2" id="KW-0315">Glutamine amidotransferase</keyword>
<gene>
    <name evidence="2" type="ORF">DM02DRAFT_718181</name>
</gene>
<keyword evidence="2" id="KW-0808">Transferase</keyword>
<keyword evidence="3" id="KW-1185">Reference proteome</keyword>
<dbReference type="InterPro" id="IPR002818">
    <property type="entry name" value="DJ-1/PfpI"/>
</dbReference>
<name>A0A2V1DRF3_9PLEO</name>
<dbReference type="PANTHER" id="PTHR43130:SF15">
    <property type="entry name" value="THIJ_PFPI FAMILY PROTEIN (AFU_ORTHOLOGUE AFUA_5G14240)"/>
    <property type="match status" value="1"/>
</dbReference>
<dbReference type="PANTHER" id="PTHR43130">
    <property type="entry name" value="ARAC-FAMILY TRANSCRIPTIONAL REGULATOR"/>
    <property type="match status" value="1"/>
</dbReference>
<organism evidence="2 3">
    <name type="scientific">Periconia macrospinosa</name>
    <dbReference type="NCBI Taxonomy" id="97972"/>
    <lineage>
        <taxon>Eukaryota</taxon>
        <taxon>Fungi</taxon>
        <taxon>Dikarya</taxon>
        <taxon>Ascomycota</taxon>
        <taxon>Pezizomycotina</taxon>
        <taxon>Dothideomycetes</taxon>
        <taxon>Pleosporomycetidae</taxon>
        <taxon>Pleosporales</taxon>
        <taxon>Massarineae</taxon>
        <taxon>Periconiaceae</taxon>
        <taxon>Periconia</taxon>
    </lineage>
</organism>
<dbReference type="GO" id="GO:0016740">
    <property type="term" value="F:transferase activity"/>
    <property type="evidence" value="ECO:0007669"/>
    <property type="project" value="UniProtKB-KW"/>
</dbReference>
<protein>
    <submittedName>
        <fullName evidence="2">Class I glutamine amidotransferase-like protein</fullName>
    </submittedName>
</protein>
<dbReference type="SUPFAM" id="SSF52317">
    <property type="entry name" value="Class I glutamine amidotransferase-like"/>
    <property type="match status" value="1"/>
</dbReference>
<evidence type="ECO:0000259" key="1">
    <source>
        <dbReference type="Pfam" id="PF01965"/>
    </source>
</evidence>
<dbReference type="Gene3D" id="3.40.50.880">
    <property type="match status" value="1"/>
</dbReference>
<evidence type="ECO:0000313" key="2">
    <source>
        <dbReference type="EMBL" id="PVI00838.1"/>
    </source>
</evidence>
<accession>A0A2V1DRF3</accession>
<evidence type="ECO:0000313" key="3">
    <source>
        <dbReference type="Proteomes" id="UP000244855"/>
    </source>
</evidence>
<dbReference type="InterPro" id="IPR052158">
    <property type="entry name" value="INH-QAR"/>
</dbReference>
<dbReference type="CDD" id="cd03139">
    <property type="entry name" value="GATase1_PfpI_2"/>
    <property type="match status" value="1"/>
</dbReference>
<feature type="domain" description="DJ-1/PfpI" evidence="1">
    <location>
        <begin position="17"/>
        <end position="182"/>
    </location>
</feature>
<sequence length="235" mass="25696">MRDVGFLWVIFFLGQLVYPGFTPLDVFGPFDFLQRVSADYPMTLSTISKHTGPVSSLNPSLPNTISWSVVATHDPTTAPPIDLLMVPGGAPLGNETWMFDFIAARFADADVVASICSGADSLARAGVLDGKRATTNKRTWEMQTKAGKGVVWVPSARWVRDGKVWSSSGVAAGMDMTYALLKWMYGSEKIDIHFNNAEYAPHVDPDWDPYSKVYNVPGANYSGSYKDVVGPIGYE</sequence>
<proteinExistence type="predicted"/>
<dbReference type="Proteomes" id="UP000244855">
    <property type="component" value="Unassembled WGS sequence"/>
</dbReference>
<dbReference type="Pfam" id="PF01965">
    <property type="entry name" value="DJ-1_PfpI"/>
    <property type="match status" value="1"/>
</dbReference>
<dbReference type="OrthoDB" id="543156at2759"/>
<dbReference type="EMBL" id="KZ805367">
    <property type="protein sequence ID" value="PVI00838.1"/>
    <property type="molecule type" value="Genomic_DNA"/>
</dbReference>
<reference evidence="2 3" key="1">
    <citation type="journal article" date="2018" name="Sci. Rep.">
        <title>Comparative genomics provides insights into the lifestyle and reveals functional heterogeneity of dark septate endophytic fungi.</title>
        <authorList>
            <person name="Knapp D.G."/>
            <person name="Nemeth J.B."/>
            <person name="Barry K."/>
            <person name="Hainaut M."/>
            <person name="Henrissat B."/>
            <person name="Johnson J."/>
            <person name="Kuo A."/>
            <person name="Lim J.H.P."/>
            <person name="Lipzen A."/>
            <person name="Nolan M."/>
            <person name="Ohm R.A."/>
            <person name="Tamas L."/>
            <person name="Grigoriev I.V."/>
            <person name="Spatafora J.W."/>
            <person name="Nagy L.G."/>
            <person name="Kovacs G.M."/>
        </authorList>
    </citation>
    <scope>NUCLEOTIDE SEQUENCE [LARGE SCALE GENOMIC DNA]</scope>
    <source>
        <strain evidence="2 3">DSE2036</strain>
    </source>
</reference>
<dbReference type="STRING" id="97972.A0A2V1DRF3"/>